<reference evidence="4 5" key="1">
    <citation type="submission" date="2019-09" db="EMBL/GenBank/DDBJ databases">
        <title>Report of infection by Mycobacterium simiae a patient suffering from pulmonary tuberculosis.</title>
        <authorList>
            <person name="Mohanty P.S."/>
            <person name="Bansal A.K."/>
            <person name="Singh H."/>
            <person name="Sharma S."/>
            <person name="Patil S.A."/>
            <person name="Upadhaya P."/>
            <person name="Singh P.K."/>
            <person name="Kumar D."/>
            <person name="Kumar S."/>
            <person name="Singh R.K."/>
            <person name="Chaudhary B."/>
        </authorList>
    </citation>
    <scope>NUCLEOTIDE SEQUENCE [LARGE SCALE GENOMIC DNA]</scope>
    <source>
        <strain evidence="4 5">JAL-560-SIM</strain>
    </source>
</reference>
<dbReference type="PANTHER" id="PTHR43775:SF51">
    <property type="entry name" value="INACTIVE PHENOLPHTHIOCEROL SYNTHESIS POLYKETIDE SYNTHASE TYPE I PKS1-RELATED"/>
    <property type="match status" value="1"/>
</dbReference>
<dbReference type="Pfam" id="PF00698">
    <property type="entry name" value="Acyl_transf_1"/>
    <property type="match status" value="1"/>
</dbReference>
<dbReference type="GO" id="GO:0004312">
    <property type="term" value="F:fatty acid synthase activity"/>
    <property type="evidence" value="ECO:0007669"/>
    <property type="project" value="TreeGrafter"/>
</dbReference>
<dbReference type="InterPro" id="IPR050091">
    <property type="entry name" value="PKS_NRPS_Biosynth_Enz"/>
</dbReference>
<proteinExistence type="predicted"/>
<dbReference type="Proteomes" id="UP000324701">
    <property type="component" value="Unassembled WGS sequence"/>
</dbReference>
<evidence type="ECO:0000256" key="2">
    <source>
        <dbReference type="ARBA" id="ARBA00023315"/>
    </source>
</evidence>
<gene>
    <name evidence="4" type="ORF">F0Q45_27285</name>
</gene>
<comment type="caution">
    <text evidence="4">The sequence shown here is derived from an EMBL/GenBank/DDBJ whole genome shotgun (WGS) entry which is preliminary data.</text>
</comment>
<dbReference type="GO" id="GO:0006633">
    <property type="term" value="P:fatty acid biosynthetic process"/>
    <property type="evidence" value="ECO:0007669"/>
    <property type="project" value="TreeGrafter"/>
</dbReference>
<dbReference type="SUPFAM" id="SSF52151">
    <property type="entry name" value="FabD/lysophospholipase-like"/>
    <property type="match status" value="1"/>
</dbReference>
<dbReference type="PANTHER" id="PTHR43775">
    <property type="entry name" value="FATTY ACID SYNTHASE"/>
    <property type="match status" value="1"/>
</dbReference>
<keyword evidence="5" id="KW-1185">Reference proteome</keyword>
<feature type="non-terminal residue" evidence="4">
    <location>
        <position position="82"/>
    </location>
</feature>
<dbReference type="OrthoDB" id="3543921at2"/>
<evidence type="ECO:0000256" key="1">
    <source>
        <dbReference type="ARBA" id="ARBA00022679"/>
    </source>
</evidence>
<dbReference type="InterPro" id="IPR001227">
    <property type="entry name" value="Ac_transferase_dom_sf"/>
</dbReference>
<dbReference type="SUPFAM" id="SSF55048">
    <property type="entry name" value="Probable ACP-binding domain of malonyl-CoA ACP transacylase"/>
    <property type="match status" value="1"/>
</dbReference>
<keyword evidence="1 4" id="KW-0808">Transferase</keyword>
<protein>
    <submittedName>
        <fullName evidence="4">Acyltransferase domain-containing protein</fullName>
    </submittedName>
</protein>
<sequence>LLGHSIGELTAVYLAGVLSLEDAATLISARGRLMQACAPGAMLAIGASPEDLSGLLGDFPDTALAAVNSPTSVVVAGPFDDI</sequence>
<evidence type="ECO:0000259" key="3">
    <source>
        <dbReference type="Pfam" id="PF00698"/>
    </source>
</evidence>
<dbReference type="InterPro" id="IPR016035">
    <property type="entry name" value="Acyl_Trfase/lysoPLipase"/>
</dbReference>
<dbReference type="InterPro" id="IPR014043">
    <property type="entry name" value="Acyl_transferase_dom"/>
</dbReference>
<dbReference type="AlphaFoldDB" id="A0A5B1AFE4"/>
<organism evidence="4 5">
    <name type="scientific">Mycobacterium simiae</name>
    <name type="common">Mycobacterium habana</name>
    <dbReference type="NCBI Taxonomy" id="1784"/>
    <lineage>
        <taxon>Bacteria</taxon>
        <taxon>Bacillati</taxon>
        <taxon>Actinomycetota</taxon>
        <taxon>Actinomycetes</taxon>
        <taxon>Mycobacteriales</taxon>
        <taxon>Mycobacteriaceae</taxon>
        <taxon>Mycobacterium</taxon>
        <taxon>Mycobacterium simiae complex</taxon>
    </lineage>
</organism>
<accession>A0A5B1AFE4</accession>
<name>A0A5B1AFE4_MYCSI</name>
<feature type="domain" description="Malonyl-CoA:ACP transacylase (MAT)" evidence="3">
    <location>
        <begin position="2"/>
        <end position="81"/>
    </location>
</feature>
<feature type="non-terminal residue" evidence="4">
    <location>
        <position position="1"/>
    </location>
</feature>
<dbReference type="RefSeq" id="WP_149656735.1">
    <property type="nucleotide sequence ID" value="NZ_VTZN01000658.1"/>
</dbReference>
<dbReference type="EMBL" id="VTZN01000658">
    <property type="protein sequence ID" value="KAA1234726.1"/>
    <property type="molecule type" value="Genomic_DNA"/>
</dbReference>
<evidence type="ECO:0000313" key="5">
    <source>
        <dbReference type="Proteomes" id="UP000324701"/>
    </source>
</evidence>
<evidence type="ECO:0000313" key="4">
    <source>
        <dbReference type="EMBL" id="KAA1234726.1"/>
    </source>
</evidence>
<dbReference type="InterPro" id="IPR016036">
    <property type="entry name" value="Malonyl_transacylase_ACP-bd"/>
</dbReference>
<keyword evidence="2 4" id="KW-0012">Acyltransferase</keyword>
<dbReference type="Gene3D" id="3.40.366.10">
    <property type="entry name" value="Malonyl-Coenzyme A Acyl Carrier Protein, domain 2"/>
    <property type="match status" value="1"/>
</dbReference>